<evidence type="ECO:0000256" key="5">
    <source>
        <dbReference type="ARBA" id="ARBA00022989"/>
    </source>
</evidence>
<evidence type="ECO:0000256" key="6">
    <source>
        <dbReference type="ARBA" id="ARBA00023065"/>
    </source>
</evidence>
<dbReference type="GO" id="GO:0005886">
    <property type="term" value="C:plasma membrane"/>
    <property type="evidence" value="ECO:0007669"/>
    <property type="project" value="UniProtKB-SubCell"/>
</dbReference>
<evidence type="ECO:0000313" key="9">
    <source>
        <dbReference type="EMBL" id="BAY59401.1"/>
    </source>
</evidence>
<evidence type="ECO:0000256" key="4">
    <source>
        <dbReference type="ARBA" id="ARBA00022781"/>
    </source>
</evidence>
<sequence>MKKSGDTSRKQEKRNFWSKLQQFNFSSESKVTAAFQVSRNQTISALRYILLLLLIPLLVNQATKTLVVEPLSQYFENYQQVESRLEGFQEERILQELQNYKNRLRFESLLQGVSENSTSIMEAKLQNKVVDLAEEYRKGNTEVIKNLTADFLALTVFLILILKSQSQLKNLKRFLGQLLAGLSDSAKAFLIILFTDIFVGFHSSYGWDVALNSVLSHYGLPENKQFVGIFIATFPVTLDAIGKYWIFRYLNRLSPSAVVTYRTMNE</sequence>
<dbReference type="AlphaFoldDB" id="A0A1Z4JRL7"/>
<dbReference type="PANTHER" id="PTHR33650:SF2">
    <property type="entry name" value="CHLOROPLAST ENVELOPE MEMBRANE PROTEIN"/>
    <property type="match status" value="1"/>
</dbReference>
<dbReference type="EMBL" id="AP018204">
    <property type="protein sequence ID" value="BAY59401.1"/>
    <property type="molecule type" value="Genomic_DNA"/>
</dbReference>
<evidence type="ECO:0000256" key="7">
    <source>
        <dbReference type="ARBA" id="ARBA00023136"/>
    </source>
</evidence>
<comment type="subcellular location">
    <subcellularLocation>
        <location evidence="8">Cell inner membrane</location>
        <topology evidence="8">Multi-pass membrane protein</topology>
    </subcellularLocation>
    <subcellularLocation>
        <location evidence="1">Membrane</location>
        <topology evidence="1">Multi-pass membrane protein</topology>
    </subcellularLocation>
</comment>
<keyword evidence="5 8" id="KW-1133">Transmembrane helix</keyword>
<dbReference type="Pfam" id="PF03040">
    <property type="entry name" value="CemA"/>
    <property type="match status" value="1"/>
</dbReference>
<proteinExistence type="inferred from homology"/>
<evidence type="ECO:0000256" key="8">
    <source>
        <dbReference type="HAMAP-Rule" id="MF_01308"/>
    </source>
</evidence>
<keyword evidence="8" id="KW-0997">Cell inner membrane</keyword>
<dbReference type="InterPro" id="IPR004282">
    <property type="entry name" value="CemA"/>
</dbReference>
<feature type="transmembrane region" description="Helical" evidence="8">
    <location>
        <begin position="174"/>
        <end position="205"/>
    </location>
</feature>
<gene>
    <name evidence="8" type="primary">pxcA</name>
    <name evidence="9" type="ORF">NIES2135_62780</name>
</gene>
<keyword evidence="7 8" id="KW-0472">Membrane</keyword>
<geneLocation type="plasmid" evidence="9">
    <name>plasmid1</name>
</geneLocation>
<dbReference type="GO" id="GO:0015078">
    <property type="term" value="F:proton transmembrane transporter activity"/>
    <property type="evidence" value="ECO:0007669"/>
    <property type="project" value="UniProtKB-UniRule"/>
</dbReference>
<evidence type="ECO:0000313" key="10">
    <source>
        <dbReference type="Proteomes" id="UP000217895"/>
    </source>
</evidence>
<keyword evidence="9" id="KW-0614">Plasmid</keyword>
<protein>
    <recommendedName>
        <fullName evidence="8">Proton extrusion protein PxcA</fullName>
    </recommendedName>
</protein>
<keyword evidence="3 8" id="KW-0812">Transmembrane</keyword>
<comment type="function">
    <text evidence="8">Required for H(+) efflux immediately after light irradiation to form a rapid H(+) concentration gradient across the thylakoid membranes. Together with PxcL, contributes to transient H(+) uptake following dark to light transition.</text>
</comment>
<accession>A0A1Z4JRL7</accession>
<dbReference type="PANTHER" id="PTHR33650">
    <property type="entry name" value="CHLOROPLAST ENVELOPE MEMBRANE PROTEIN-RELATED"/>
    <property type="match status" value="1"/>
</dbReference>
<dbReference type="HAMAP" id="MF_01308">
    <property type="entry name" value="CemA_PxcA"/>
    <property type="match status" value="1"/>
</dbReference>
<name>A0A1Z4JRL7_LEPBY</name>
<organism evidence="9 10">
    <name type="scientific">Leptolyngbya boryana NIES-2135</name>
    <dbReference type="NCBI Taxonomy" id="1973484"/>
    <lineage>
        <taxon>Bacteria</taxon>
        <taxon>Bacillati</taxon>
        <taxon>Cyanobacteriota</taxon>
        <taxon>Cyanophyceae</taxon>
        <taxon>Leptolyngbyales</taxon>
        <taxon>Leptolyngbyaceae</taxon>
        <taxon>Leptolyngbya group</taxon>
        <taxon>Leptolyngbya</taxon>
    </lineage>
</organism>
<dbReference type="Proteomes" id="UP000217895">
    <property type="component" value="Plasmid Plasmid1 dna"/>
</dbReference>
<keyword evidence="4 8" id="KW-0375">Hydrogen ion transport</keyword>
<comment type="similarity">
    <text evidence="8">Belongs to the CemA family.</text>
</comment>
<keyword evidence="8" id="KW-1003">Cell membrane</keyword>
<feature type="transmembrane region" description="Helical" evidence="8">
    <location>
        <begin position="225"/>
        <end position="246"/>
    </location>
</feature>
<keyword evidence="6 8" id="KW-0406">Ion transport</keyword>
<evidence type="ECO:0000256" key="3">
    <source>
        <dbReference type="ARBA" id="ARBA00022692"/>
    </source>
</evidence>
<evidence type="ECO:0000256" key="1">
    <source>
        <dbReference type="ARBA" id="ARBA00004141"/>
    </source>
</evidence>
<keyword evidence="10" id="KW-1185">Reference proteome</keyword>
<evidence type="ECO:0000256" key="2">
    <source>
        <dbReference type="ARBA" id="ARBA00022448"/>
    </source>
</evidence>
<keyword evidence="2 8" id="KW-0813">Transport</keyword>
<reference evidence="9 10" key="1">
    <citation type="submission" date="2017-06" db="EMBL/GenBank/DDBJ databases">
        <title>Genome sequencing of cyanobaciteial culture collection at National Institute for Environmental Studies (NIES).</title>
        <authorList>
            <person name="Hirose Y."/>
            <person name="Shimura Y."/>
            <person name="Fujisawa T."/>
            <person name="Nakamura Y."/>
            <person name="Kawachi M."/>
        </authorList>
    </citation>
    <scope>NUCLEOTIDE SEQUENCE [LARGE SCALE GENOMIC DNA]</scope>
    <source>
        <strain evidence="9 10">NIES-2135</strain>
        <plasmid evidence="10">Plasmid Plasmid1 dna</plasmid>
    </source>
</reference>